<proteinExistence type="predicted"/>
<keyword evidence="4" id="KW-1185">Reference proteome</keyword>
<feature type="transmembrane region" description="Helical" evidence="1">
    <location>
        <begin position="482"/>
        <end position="499"/>
    </location>
</feature>
<keyword evidence="1" id="KW-1133">Transmembrane helix</keyword>
<gene>
    <name evidence="3" type="ORF">CRE_03609</name>
</gene>
<dbReference type="Proteomes" id="UP000008281">
    <property type="component" value="Unassembled WGS sequence"/>
</dbReference>
<protein>
    <recommendedName>
        <fullName evidence="2">Disulphide bond isomerase DsbC/G N-terminal domain-containing protein</fullName>
    </recommendedName>
</protein>
<feature type="domain" description="Disulphide bond isomerase DsbC/G N-terminal" evidence="2">
    <location>
        <begin position="495"/>
        <end position="563"/>
    </location>
</feature>
<dbReference type="eggNOG" id="ENOG502TJHR">
    <property type="taxonomic scope" value="Eukaryota"/>
</dbReference>
<dbReference type="Pfam" id="PF13644">
    <property type="entry name" value="DKNYY"/>
    <property type="match status" value="1"/>
</dbReference>
<feature type="non-terminal residue" evidence="3">
    <location>
        <position position="589"/>
    </location>
</feature>
<name>E3NX29_CAERE</name>
<dbReference type="InterPro" id="IPR018950">
    <property type="entry name" value="DiS-bond_isomerase_DsbC/G_N"/>
</dbReference>
<evidence type="ECO:0000259" key="2">
    <source>
        <dbReference type="Pfam" id="PF10411"/>
    </source>
</evidence>
<dbReference type="EMBL" id="DS272018">
    <property type="protein sequence ID" value="EFP08971.1"/>
    <property type="molecule type" value="Genomic_DNA"/>
</dbReference>
<dbReference type="HOGENOM" id="CLU_032967_1_0_1"/>
<evidence type="ECO:0000256" key="1">
    <source>
        <dbReference type="SAM" id="Phobius"/>
    </source>
</evidence>
<dbReference type="Gene3D" id="3.10.450.70">
    <property type="entry name" value="Disulphide bond isomerase, DsbC/G, N-terminal"/>
    <property type="match status" value="1"/>
</dbReference>
<feature type="transmembrane region" description="Helical" evidence="1">
    <location>
        <begin position="7"/>
        <end position="31"/>
    </location>
</feature>
<sequence length="589" mass="67979">MQNPLKVFSILKTFTLILVICALLFSFSFIFRFSDSNSDEIPFTATTEKLGIFQKYNNQIYAAVPSNGDYLIPEADVQSFYLPNDDYQYRQLGADKLHVYCGNIILKGVQPQQVKTIGDGYFTAGKDTWYCSPSTERNKDLSALREVWQIMQQNFALGSKPQSYLYPYFKLESGNLPYRVNSENDTASNGTFNYFQGKLLSGANPDQLKLVLGERNYAYRVDGKNVYYNNTLLDLKDNGKLYSIEIDGLNNQYYLLNPVDGMVYVNEFAFDPQYAPYHLLSEYGDHINHALFYNDTGIYYFDLNKKKMRRAGDSPFLGKAFKEIAPLIFSDGSQLLYLQASEYRSNKGSASSKSTHILKLAEPLHSTWQKLGDVNYNDGTVWKNGNAFYYFDQLGNSQLVKATIYHIRDPQTIQNLLRTQPRTDDIRQWIDEQKMVEAKHVELLEVETTNRSDKYWGLFIPIMFVAFLSMLMWIFKRFNMKIWLSLLTLGLFTFSSAHADIQTLQQNLKTKYPEIQVKSVQNSPIKDVYEVYMGGRIVYTNEEAKYFFVGNLIDLKEQKNLTEERMQALKSIDVKSLPLKQAIKHIKGK</sequence>
<keyword evidence="1" id="KW-0472">Membrane</keyword>
<dbReference type="InterPro" id="IPR027375">
    <property type="entry name" value="DKNYY"/>
</dbReference>
<dbReference type="PANTHER" id="PTHR35272">
    <property type="entry name" value="THIOL:DISULFIDE INTERCHANGE PROTEIN DSBC-RELATED"/>
    <property type="match status" value="1"/>
</dbReference>
<evidence type="ECO:0000313" key="4">
    <source>
        <dbReference type="Proteomes" id="UP000008281"/>
    </source>
</evidence>
<evidence type="ECO:0000313" key="3">
    <source>
        <dbReference type="EMBL" id="EFP08971.1"/>
    </source>
</evidence>
<feature type="transmembrane region" description="Helical" evidence="1">
    <location>
        <begin position="455"/>
        <end position="475"/>
    </location>
</feature>
<dbReference type="InterPro" id="IPR009094">
    <property type="entry name" value="DiS-bond_isomerase_DsbC/G_N_sf"/>
</dbReference>
<dbReference type="InParanoid" id="E3NX29"/>
<organism evidence="4">
    <name type="scientific">Caenorhabditis remanei</name>
    <name type="common">Caenorhabditis vulgaris</name>
    <dbReference type="NCBI Taxonomy" id="31234"/>
    <lineage>
        <taxon>Eukaryota</taxon>
        <taxon>Metazoa</taxon>
        <taxon>Ecdysozoa</taxon>
        <taxon>Nematoda</taxon>
        <taxon>Chromadorea</taxon>
        <taxon>Rhabditida</taxon>
        <taxon>Rhabditina</taxon>
        <taxon>Rhabditomorpha</taxon>
        <taxon>Rhabditoidea</taxon>
        <taxon>Rhabditidae</taxon>
        <taxon>Peloderinae</taxon>
        <taxon>Caenorhabditis</taxon>
    </lineage>
</organism>
<dbReference type="AlphaFoldDB" id="E3NX29"/>
<accession>E3NX29</accession>
<dbReference type="Pfam" id="PF10411">
    <property type="entry name" value="DsbC_N"/>
    <property type="match status" value="1"/>
</dbReference>
<reference evidence="3" key="1">
    <citation type="submission" date="2007-07" db="EMBL/GenBank/DDBJ databases">
        <title>PCAP assembly of the Caenorhabditis remanei genome.</title>
        <authorList>
            <consortium name="The Caenorhabditis remanei Sequencing Consortium"/>
            <person name="Wilson R.K."/>
        </authorList>
    </citation>
    <scope>NUCLEOTIDE SEQUENCE [LARGE SCALE GENOMIC DNA]</scope>
    <source>
        <strain evidence="3">PB4641</strain>
    </source>
</reference>
<dbReference type="PANTHER" id="PTHR35272:SF3">
    <property type="entry name" value="THIOL:DISULFIDE INTERCHANGE PROTEIN DSBC"/>
    <property type="match status" value="1"/>
</dbReference>
<dbReference type="InterPro" id="IPR051470">
    <property type="entry name" value="Thiol:disulfide_interchange"/>
</dbReference>
<keyword evidence="1" id="KW-0812">Transmembrane</keyword>
<dbReference type="SUPFAM" id="SSF54423">
    <property type="entry name" value="DsbC/DsbG N-terminal domain-like"/>
    <property type="match status" value="1"/>
</dbReference>